<dbReference type="AlphaFoldDB" id="A0AB39RDM1"/>
<protein>
    <submittedName>
        <fullName evidence="1">TIGR03086 family metal-binding protein</fullName>
    </submittedName>
</protein>
<dbReference type="RefSeq" id="WP_369245559.1">
    <property type="nucleotide sequence ID" value="NZ_CP163443.1"/>
</dbReference>
<dbReference type="NCBIfam" id="TIGR03083">
    <property type="entry name" value="maleylpyruvate isomerase family mycothiol-dependent enzyme"/>
    <property type="match status" value="1"/>
</dbReference>
<name>A0AB39RDM1_9ACTN</name>
<gene>
    <name evidence="1" type="ORF">AB5J53_11645</name>
</gene>
<dbReference type="EMBL" id="CP163443">
    <property type="protein sequence ID" value="XDQ52267.1"/>
    <property type="molecule type" value="Genomic_DNA"/>
</dbReference>
<dbReference type="SUPFAM" id="SSF109854">
    <property type="entry name" value="DinB/YfiT-like putative metalloenzymes"/>
    <property type="match status" value="1"/>
</dbReference>
<organism evidence="1">
    <name type="scientific">Streptomyces sp. R41</name>
    <dbReference type="NCBI Taxonomy" id="3238632"/>
    <lineage>
        <taxon>Bacteria</taxon>
        <taxon>Bacillati</taxon>
        <taxon>Actinomycetota</taxon>
        <taxon>Actinomycetes</taxon>
        <taxon>Kitasatosporales</taxon>
        <taxon>Streptomycetaceae</taxon>
        <taxon>Streptomyces</taxon>
    </lineage>
</organism>
<reference evidence="1" key="1">
    <citation type="submission" date="2024-07" db="EMBL/GenBank/DDBJ databases">
        <authorList>
            <person name="Yu S.T."/>
        </authorList>
    </citation>
    <scope>NUCLEOTIDE SEQUENCE</scope>
    <source>
        <strain evidence="1">R41</strain>
    </source>
</reference>
<evidence type="ECO:0000313" key="1">
    <source>
        <dbReference type="EMBL" id="XDQ52267.1"/>
    </source>
</evidence>
<dbReference type="InterPro" id="IPR017517">
    <property type="entry name" value="Maleyloyr_isom"/>
</dbReference>
<dbReference type="InterPro" id="IPR017520">
    <property type="entry name" value="CHP03086"/>
</dbReference>
<accession>A0AB39RDM1</accession>
<proteinExistence type="predicted"/>
<dbReference type="NCBIfam" id="TIGR03086">
    <property type="entry name" value="TIGR03086 family metal-binding protein"/>
    <property type="match status" value="1"/>
</dbReference>
<dbReference type="InterPro" id="IPR034660">
    <property type="entry name" value="DinB/YfiT-like"/>
</dbReference>
<sequence length="204" mass="21417">MNPGELLERSLAYALGSVSAVVPGSLERVTPCAEWDLGELLGHLDDSLDALYEGLTGRPIGLFPEGPFPRGLFLEADSDPVCGFRRRACAVLGAWAAGHPEAVVVGDRPLDARVMTAVGAVEIAVHGWDVSQACGQARPIPSALAVELLPVARCVVADEDRGVRFAQPVAVSPSAPPRDRLLAFLGRLPEAPRFLSGPGPVCLP</sequence>